<dbReference type="PANTHER" id="PTHR43877:SF1">
    <property type="entry name" value="ACETYLTRANSFERASE"/>
    <property type="match status" value="1"/>
</dbReference>
<gene>
    <name evidence="5" type="ORF">SLNWT_2640</name>
</gene>
<dbReference type="InterPro" id="IPR000182">
    <property type="entry name" value="GNAT_dom"/>
</dbReference>
<dbReference type="Proteomes" id="UP000031523">
    <property type="component" value="Chromosome"/>
</dbReference>
<protein>
    <submittedName>
        <fullName evidence="5">Acetyltransferase</fullName>
    </submittedName>
</protein>
<feature type="domain" description="N-acetyltransferase" evidence="4">
    <location>
        <begin position="1"/>
        <end position="164"/>
    </location>
</feature>
<evidence type="ECO:0000256" key="1">
    <source>
        <dbReference type="ARBA" id="ARBA00022679"/>
    </source>
</evidence>
<evidence type="ECO:0000256" key="3">
    <source>
        <dbReference type="SAM" id="MobiDB-lite"/>
    </source>
</evidence>
<dbReference type="EMBL" id="CP010519">
    <property type="protein sequence ID" value="AJE83016.1"/>
    <property type="molecule type" value="Genomic_DNA"/>
</dbReference>
<organism evidence="5 6">
    <name type="scientific">Streptomyces albus (strain ATCC 21838 / DSM 41398 / FERM P-419 / JCM 4703 / NBRC 107858)</name>
    <dbReference type="NCBI Taxonomy" id="1081613"/>
    <lineage>
        <taxon>Bacteria</taxon>
        <taxon>Bacillati</taxon>
        <taxon>Actinomycetota</taxon>
        <taxon>Actinomycetes</taxon>
        <taxon>Kitasatosporales</taxon>
        <taxon>Streptomycetaceae</taxon>
        <taxon>Streptomyces</taxon>
    </lineage>
</organism>
<feature type="compositionally biased region" description="Low complexity" evidence="3">
    <location>
        <begin position="1"/>
        <end position="11"/>
    </location>
</feature>
<dbReference type="Pfam" id="PF00583">
    <property type="entry name" value="Acetyltransf_1"/>
    <property type="match status" value="2"/>
</dbReference>
<evidence type="ECO:0000256" key="2">
    <source>
        <dbReference type="ARBA" id="ARBA00023315"/>
    </source>
</evidence>
<feature type="compositionally biased region" description="Pro residues" evidence="3">
    <location>
        <begin position="12"/>
        <end position="29"/>
    </location>
</feature>
<dbReference type="InterPro" id="IPR050832">
    <property type="entry name" value="Bact_Acetyltransf"/>
</dbReference>
<dbReference type="Gene3D" id="3.40.630.30">
    <property type="match status" value="1"/>
</dbReference>
<evidence type="ECO:0000313" key="5">
    <source>
        <dbReference type="EMBL" id="AJE83016.1"/>
    </source>
</evidence>
<dbReference type="KEGG" id="sals:SLNWT_2640"/>
<keyword evidence="2" id="KW-0012">Acyltransferase</keyword>
<dbReference type="InterPro" id="IPR016181">
    <property type="entry name" value="Acyl_CoA_acyltransferase"/>
</dbReference>
<keyword evidence="6" id="KW-1185">Reference proteome</keyword>
<reference evidence="5 6" key="1">
    <citation type="submission" date="2015-01" db="EMBL/GenBank/DDBJ databases">
        <title>Enhanced salinomycin production by adjusting the supply of polyketide extender units in Streptomyce albus DSM 41398.</title>
        <authorList>
            <person name="Lu C."/>
        </authorList>
    </citation>
    <scope>NUCLEOTIDE SEQUENCE [LARGE SCALE GENOMIC DNA]</scope>
    <source>
        <strain evidence="6">ATCC 21838 / DSM 41398 / FERM P-419 / JCM 4703 / NBRC 107858</strain>
    </source>
</reference>
<feature type="region of interest" description="Disordered" evidence="3">
    <location>
        <begin position="1"/>
        <end position="30"/>
    </location>
</feature>
<proteinExistence type="predicted"/>
<feature type="domain" description="N-acetyltransferase" evidence="4">
    <location>
        <begin position="190"/>
        <end position="331"/>
    </location>
</feature>
<dbReference type="CDD" id="cd04301">
    <property type="entry name" value="NAT_SF"/>
    <property type="match status" value="2"/>
</dbReference>
<sequence length="338" mass="35755">MSLRPTARPADPAAPVPGQPQAPAPPAAPPVAVTSLSVLTEAEGTAPGAARRLAWLASDPDSVPLGSAFLRLLCARGQEHLAEIEVTVHPAHRRQGVGRRLLTAALDAAREQERRSVLAQVPGDSAAAAFLARSGFGPALRLGFTRLARRGLDLATVRALAEVPHQGYRLVHWAGHVPEHLLAAFVASRRAMDDMPMEDADHGPMVWDAARVAAATGAVARRGDRLHTVAVADEADGSLVGFTELVVPGTGTGDAQHYGTGVLPEHRGRGLALWLKAESVRLACEQYPDLDGFLTDTALSNLPMRAVNDRLGYRPTHQEVLYQYDLGRGTRSAGAGPS</sequence>
<dbReference type="AlphaFoldDB" id="A0A0B5EWF4"/>
<evidence type="ECO:0000259" key="4">
    <source>
        <dbReference type="PROSITE" id="PS51186"/>
    </source>
</evidence>
<dbReference type="PROSITE" id="PS51186">
    <property type="entry name" value="GNAT"/>
    <property type="match status" value="2"/>
</dbReference>
<name>A0A0B5EWF4_STRA4</name>
<keyword evidence="1 5" id="KW-0808">Transferase</keyword>
<evidence type="ECO:0000313" key="6">
    <source>
        <dbReference type="Proteomes" id="UP000031523"/>
    </source>
</evidence>
<dbReference type="SUPFAM" id="SSF55729">
    <property type="entry name" value="Acyl-CoA N-acyltransferases (Nat)"/>
    <property type="match status" value="2"/>
</dbReference>
<dbReference type="PANTHER" id="PTHR43877">
    <property type="entry name" value="AMINOALKYLPHOSPHONATE N-ACETYLTRANSFERASE-RELATED-RELATED"/>
    <property type="match status" value="1"/>
</dbReference>
<accession>A0A0B5EWF4</accession>
<dbReference type="GO" id="GO:0016747">
    <property type="term" value="F:acyltransferase activity, transferring groups other than amino-acyl groups"/>
    <property type="evidence" value="ECO:0007669"/>
    <property type="project" value="InterPro"/>
</dbReference>